<accession>A0A8X7W875</accession>
<dbReference type="OrthoDB" id="445712at2759"/>
<reference evidence="1 2" key="1">
    <citation type="submission" date="2020-02" db="EMBL/GenBank/DDBJ databases">
        <authorList>
            <person name="Ma Q."/>
            <person name="Huang Y."/>
            <person name="Song X."/>
            <person name="Pei D."/>
        </authorList>
    </citation>
    <scope>NUCLEOTIDE SEQUENCE [LARGE SCALE GENOMIC DNA]</scope>
    <source>
        <strain evidence="1">Sxm20200214</strain>
        <tissue evidence="1">Leaf</tissue>
    </source>
</reference>
<evidence type="ECO:0000313" key="2">
    <source>
        <dbReference type="Proteomes" id="UP000886595"/>
    </source>
</evidence>
<dbReference type="AlphaFoldDB" id="A0A8X7W875"/>
<name>A0A8X7W875_BRACI</name>
<keyword evidence="2" id="KW-1185">Reference proteome</keyword>
<comment type="caution">
    <text evidence="1">The sequence shown here is derived from an EMBL/GenBank/DDBJ whole genome shotgun (WGS) entry which is preliminary data.</text>
</comment>
<proteinExistence type="predicted"/>
<dbReference type="Proteomes" id="UP000886595">
    <property type="component" value="Unassembled WGS sequence"/>
</dbReference>
<sequence>MTAIGGEERDAAPCRRWLGALLYFDRLLGTLRFCNLETQLRVAGGWVRFSALVQHLDEDVTKHQKKILAEFTYAETQRRRKNLVSTWVFLWLVHDRIRY</sequence>
<protein>
    <submittedName>
        <fullName evidence="1">Uncharacterized protein</fullName>
    </submittedName>
</protein>
<organism evidence="1 2">
    <name type="scientific">Brassica carinata</name>
    <name type="common">Ethiopian mustard</name>
    <name type="synonym">Abyssinian cabbage</name>
    <dbReference type="NCBI Taxonomy" id="52824"/>
    <lineage>
        <taxon>Eukaryota</taxon>
        <taxon>Viridiplantae</taxon>
        <taxon>Streptophyta</taxon>
        <taxon>Embryophyta</taxon>
        <taxon>Tracheophyta</taxon>
        <taxon>Spermatophyta</taxon>
        <taxon>Magnoliopsida</taxon>
        <taxon>eudicotyledons</taxon>
        <taxon>Gunneridae</taxon>
        <taxon>Pentapetalae</taxon>
        <taxon>rosids</taxon>
        <taxon>malvids</taxon>
        <taxon>Brassicales</taxon>
        <taxon>Brassicaceae</taxon>
        <taxon>Brassiceae</taxon>
        <taxon>Brassica</taxon>
    </lineage>
</organism>
<gene>
    <name evidence="1" type="ORF">Bca52824_006958</name>
</gene>
<evidence type="ECO:0000313" key="1">
    <source>
        <dbReference type="EMBL" id="KAG2324230.1"/>
    </source>
</evidence>
<dbReference type="EMBL" id="JAAMPC010000002">
    <property type="protein sequence ID" value="KAG2324230.1"/>
    <property type="molecule type" value="Genomic_DNA"/>
</dbReference>